<keyword evidence="1" id="KW-0812">Transmembrane</keyword>
<dbReference type="AlphaFoldDB" id="A0AAP0KYY8"/>
<sequence>MVRESEYKIWSIRRSVKLELYFVVSRLSACRTRRRLTIIPEPAPRHYIDCRSSFGILIVYVIYVFQILFGLYIGLSVSFPYLT</sequence>
<comment type="caution">
    <text evidence="2">The sequence shown here is derived from an EMBL/GenBank/DDBJ whole genome shotgun (WGS) entry which is preliminary data.</text>
</comment>
<dbReference type="EMBL" id="JBBNAF010000003">
    <property type="protein sequence ID" value="KAK9161301.1"/>
    <property type="molecule type" value="Genomic_DNA"/>
</dbReference>
<keyword evidence="1" id="KW-1133">Transmembrane helix</keyword>
<proteinExistence type="predicted"/>
<name>A0AAP0KYY8_9MAGN</name>
<keyword evidence="3" id="KW-1185">Reference proteome</keyword>
<protein>
    <submittedName>
        <fullName evidence="2">Uncharacterized protein</fullName>
    </submittedName>
</protein>
<organism evidence="2 3">
    <name type="scientific">Stephania yunnanensis</name>
    <dbReference type="NCBI Taxonomy" id="152371"/>
    <lineage>
        <taxon>Eukaryota</taxon>
        <taxon>Viridiplantae</taxon>
        <taxon>Streptophyta</taxon>
        <taxon>Embryophyta</taxon>
        <taxon>Tracheophyta</taxon>
        <taxon>Spermatophyta</taxon>
        <taxon>Magnoliopsida</taxon>
        <taxon>Ranunculales</taxon>
        <taxon>Menispermaceae</taxon>
        <taxon>Menispermoideae</taxon>
        <taxon>Cissampelideae</taxon>
        <taxon>Stephania</taxon>
    </lineage>
</organism>
<accession>A0AAP0KYY8</accession>
<feature type="transmembrane region" description="Helical" evidence="1">
    <location>
        <begin position="54"/>
        <end position="75"/>
    </location>
</feature>
<evidence type="ECO:0000313" key="2">
    <source>
        <dbReference type="EMBL" id="KAK9161301.1"/>
    </source>
</evidence>
<evidence type="ECO:0000256" key="1">
    <source>
        <dbReference type="SAM" id="Phobius"/>
    </source>
</evidence>
<reference evidence="2 3" key="1">
    <citation type="submission" date="2024-01" db="EMBL/GenBank/DDBJ databases">
        <title>Genome assemblies of Stephania.</title>
        <authorList>
            <person name="Yang L."/>
        </authorList>
    </citation>
    <scope>NUCLEOTIDE SEQUENCE [LARGE SCALE GENOMIC DNA]</scope>
    <source>
        <strain evidence="2">YNDBR</strain>
        <tissue evidence="2">Leaf</tissue>
    </source>
</reference>
<evidence type="ECO:0000313" key="3">
    <source>
        <dbReference type="Proteomes" id="UP001420932"/>
    </source>
</evidence>
<gene>
    <name evidence="2" type="ORF">Syun_007642</name>
</gene>
<keyword evidence="1" id="KW-0472">Membrane</keyword>
<dbReference type="Proteomes" id="UP001420932">
    <property type="component" value="Unassembled WGS sequence"/>
</dbReference>